<dbReference type="PROSITE" id="PS51257">
    <property type="entry name" value="PROKAR_LIPOPROTEIN"/>
    <property type="match status" value="1"/>
</dbReference>
<evidence type="ECO:0000256" key="8">
    <source>
        <dbReference type="ARBA" id="ARBA00022723"/>
    </source>
</evidence>
<dbReference type="SUPFAM" id="SSF63737">
    <property type="entry name" value="Leukotriene A4 hydrolase N-terminal domain"/>
    <property type="match status" value="1"/>
</dbReference>
<evidence type="ECO:0000256" key="14">
    <source>
        <dbReference type="SAM" id="SignalP"/>
    </source>
</evidence>
<dbReference type="PANTHER" id="PTHR11533:SF174">
    <property type="entry name" value="PUROMYCIN-SENSITIVE AMINOPEPTIDASE-RELATED"/>
    <property type="match status" value="1"/>
</dbReference>
<evidence type="ECO:0000256" key="6">
    <source>
        <dbReference type="ARBA" id="ARBA00022438"/>
    </source>
</evidence>
<dbReference type="GO" id="GO:0016285">
    <property type="term" value="F:alanyl aminopeptidase activity"/>
    <property type="evidence" value="ECO:0007669"/>
    <property type="project" value="UniProtKB-EC"/>
</dbReference>
<evidence type="ECO:0000256" key="1">
    <source>
        <dbReference type="ARBA" id="ARBA00000098"/>
    </source>
</evidence>
<dbReference type="PRINTS" id="PR00756">
    <property type="entry name" value="ALADIPTASE"/>
</dbReference>
<feature type="domain" description="Peptidase M1 membrane alanine aminopeptidase" evidence="15">
    <location>
        <begin position="280"/>
        <end position="473"/>
    </location>
</feature>
<dbReference type="InterPro" id="IPR045357">
    <property type="entry name" value="Aminopeptidase_N-like_N"/>
</dbReference>
<evidence type="ECO:0000256" key="11">
    <source>
        <dbReference type="ARBA" id="ARBA00023049"/>
    </source>
</evidence>
<dbReference type="PANTHER" id="PTHR11533">
    <property type="entry name" value="PROTEASE M1 ZINC METALLOPROTEASE"/>
    <property type="match status" value="1"/>
</dbReference>
<dbReference type="GO" id="GO:0006508">
    <property type="term" value="P:proteolysis"/>
    <property type="evidence" value="ECO:0007669"/>
    <property type="project" value="UniProtKB-KW"/>
</dbReference>
<evidence type="ECO:0000256" key="12">
    <source>
        <dbReference type="ARBA" id="ARBA00029811"/>
    </source>
</evidence>
<keyword evidence="18" id="KW-1185">Reference proteome</keyword>
<evidence type="ECO:0000256" key="7">
    <source>
        <dbReference type="ARBA" id="ARBA00022670"/>
    </source>
</evidence>
<keyword evidence="8" id="KW-0479">Metal-binding</keyword>
<evidence type="ECO:0000259" key="16">
    <source>
        <dbReference type="Pfam" id="PF17900"/>
    </source>
</evidence>
<dbReference type="EMBL" id="JADOUF010000001">
    <property type="protein sequence ID" value="MBG6140741.1"/>
    <property type="molecule type" value="Genomic_DNA"/>
</dbReference>
<dbReference type="Proteomes" id="UP000622552">
    <property type="component" value="Unassembled WGS sequence"/>
</dbReference>
<dbReference type="CDD" id="cd09603">
    <property type="entry name" value="M1_APN_like"/>
    <property type="match status" value="1"/>
</dbReference>
<dbReference type="GO" id="GO:0070006">
    <property type="term" value="F:metalloaminopeptidase activity"/>
    <property type="evidence" value="ECO:0007669"/>
    <property type="project" value="TreeGrafter"/>
</dbReference>
<dbReference type="GO" id="GO:0005737">
    <property type="term" value="C:cytoplasm"/>
    <property type="evidence" value="ECO:0007669"/>
    <property type="project" value="TreeGrafter"/>
</dbReference>
<evidence type="ECO:0000256" key="10">
    <source>
        <dbReference type="ARBA" id="ARBA00022833"/>
    </source>
</evidence>
<dbReference type="GO" id="GO:0008270">
    <property type="term" value="F:zinc ion binding"/>
    <property type="evidence" value="ECO:0007669"/>
    <property type="project" value="InterPro"/>
</dbReference>
<keyword evidence="9" id="KW-0378">Hydrolase</keyword>
<feature type="chain" id="PRO_5039466189" description="Aminopeptidase N" evidence="14">
    <location>
        <begin position="20"/>
        <end position="481"/>
    </location>
</feature>
<evidence type="ECO:0000259" key="15">
    <source>
        <dbReference type="Pfam" id="PF01433"/>
    </source>
</evidence>
<evidence type="ECO:0000256" key="13">
    <source>
        <dbReference type="ARBA" id="ARBA00031533"/>
    </source>
</evidence>
<dbReference type="InterPro" id="IPR050344">
    <property type="entry name" value="Peptidase_M1_aminopeptidases"/>
</dbReference>
<organism evidence="17 18">
    <name type="scientific">Longispora fulva</name>
    <dbReference type="NCBI Taxonomy" id="619741"/>
    <lineage>
        <taxon>Bacteria</taxon>
        <taxon>Bacillati</taxon>
        <taxon>Actinomycetota</taxon>
        <taxon>Actinomycetes</taxon>
        <taxon>Micromonosporales</taxon>
        <taxon>Micromonosporaceae</taxon>
        <taxon>Longispora</taxon>
    </lineage>
</organism>
<dbReference type="GO" id="GO:0016020">
    <property type="term" value="C:membrane"/>
    <property type="evidence" value="ECO:0007669"/>
    <property type="project" value="TreeGrafter"/>
</dbReference>
<dbReference type="RefSeq" id="WP_197007259.1">
    <property type="nucleotide sequence ID" value="NZ_BONS01000019.1"/>
</dbReference>
<dbReference type="InterPro" id="IPR027268">
    <property type="entry name" value="Peptidase_M4/M1_CTD_sf"/>
</dbReference>
<dbReference type="Pfam" id="PF01433">
    <property type="entry name" value="Peptidase_M1"/>
    <property type="match status" value="1"/>
</dbReference>
<dbReference type="Pfam" id="PF17900">
    <property type="entry name" value="Peptidase_M1_N"/>
    <property type="match status" value="1"/>
</dbReference>
<keyword evidence="14" id="KW-0732">Signal</keyword>
<evidence type="ECO:0000256" key="9">
    <source>
        <dbReference type="ARBA" id="ARBA00022801"/>
    </source>
</evidence>
<protein>
    <recommendedName>
        <fullName evidence="5">Aminopeptidase N</fullName>
        <ecNumber evidence="4">3.4.11.2</ecNumber>
    </recommendedName>
    <alternativeName>
        <fullName evidence="12">Alanine aminopeptidase</fullName>
    </alternativeName>
    <alternativeName>
        <fullName evidence="13">Lysyl aminopeptidase</fullName>
    </alternativeName>
</protein>
<feature type="signal peptide" evidence="14">
    <location>
        <begin position="1"/>
        <end position="19"/>
    </location>
</feature>
<reference evidence="17" key="1">
    <citation type="submission" date="2020-11" db="EMBL/GenBank/DDBJ databases">
        <title>Sequencing the genomes of 1000 actinobacteria strains.</title>
        <authorList>
            <person name="Klenk H.-P."/>
        </authorList>
    </citation>
    <scope>NUCLEOTIDE SEQUENCE</scope>
    <source>
        <strain evidence="17">DSM 45356</strain>
    </source>
</reference>
<dbReference type="InterPro" id="IPR014782">
    <property type="entry name" value="Peptidase_M1_dom"/>
</dbReference>
<dbReference type="GO" id="GO:0005615">
    <property type="term" value="C:extracellular space"/>
    <property type="evidence" value="ECO:0007669"/>
    <property type="project" value="TreeGrafter"/>
</dbReference>
<gene>
    <name evidence="17" type="ORF">IW245_006935</name>
</gene>
<comment type="caution">
    <text evidence="17">The sequence shown here is derived from an EMBL/GenBank/DDBJ whole genome shotgun (WGS) entry which is preliminary data.</text>
</comment>
<dbReference type="GO" id="GO:0043171">
    <property type="term" value="P:peptide catabolic process"/>
    <property type="evidence" value="ECO:0007669"/>
    <property type="project" value="TreeGrafter"/>
</dbReference>
<name>A0A8J7GM02_9ACTN</name>
<dbReference type="Gene3D" id="1.10.390.10">
    <property type="entry name" value="Neutral Protease Domain 2"/>
    <property type="match status" value="1"/>
</dbReference>
<dbReference type="SUPFAM" id="SSF55486">
    <property type="entry name" value="Metalloproteases ('zincins'), catalytic domain"/>
    <property type="match status" value="1"/>
</dbReference>
<evidence type="ECO:0000256" key="5">
    <source>
        <dbReference type="ARBA" id="ARBA00015611"/>
    </source>
</evidence>
<keyword evidence="11" id="KW-0482">Metalloprotease</keyword>
<sequence length="481" mass="52408">MRRTSLVAASLAALTLAGCTTDPKPAATATASAEAKAPAVDYAAWDAGRSTPVADPLYPEHGNPQLDVLHYGLELAWEPTTRTLTGTATLGVRPLADLTEIRLDFAAYTLDATTVDGKPQAGSVAGAKFAVPATLTKDKPVTLVVKYHGTPATVRMPSHRGDAEGLGLTVTADNELWTMQEPFGAYTWYPANDQPSDRALYDISVTAPEGWAAIASGTPGERKGNTYTYGSKDPVASYLTTLAVGRYQKESVVGPHGLPLTYWFKPGADEGMLSVIRKSPTYIEWLEKKFGAYPFPSAGVVLVPSESGMETQQMITIGIPKVADKSRLPAVMDGDMLHEYAHQWFGDAVTTSNWNDLWLNEGWAMYAQLLWEDERDHVTDEQLETWLRKRDADLRARLGAPGHPKADSFAESNVYLCPAGMLHEIHQAVGDERFYAMARDWIARNKGTQDRASFTAFVNKHTGQDFTALIDAWLDSPTTPA</sequence>
<keyword evidence="10" id="KW-0862">Zinc</keyword>
<comment type="similarity">
    <text evidence="3">Belongs to the peptidase M1 family.</text>
</comment>
<dbReference type="Gene3D" id="2.60.40.1730">
    <property type="entry name" value="tricorn interacting facor f3 domain"/>
    <property type="match status" value="1"/>
</dbReference>
<comment type="cofactor">
    <cofactor evidence="2">
        <name>Zn(2+)</name>
        <dbReference type="ChEBI" id="CHEBI:29105"/>
    </cofactor>
</comment>
<dbReference type="InterPro" id="IPR042097">
    <property type="entry name" value="Aminopeptidase_N-like_N_sf"/>
</dbReference>
<dbReference type="InterPro" id="IPR001930">
    <property type="entry name" value="Peptidase_M1"/>
</dbReference>
<accession>A0A8J7GM02</accession>
<comment type="catalytic activity">
    <reaction evidence="1">
        <text>Release of an N-terminal amino acid, Xaa-|-Yaa- from a peptide, amide or arylamide. Xaa is preferably Ala, but may be most amino acids including Pro (slow action). When a terminal hydrophobic residue is followed by a prolyl residue, the two may be released as an intact Xaa-Pro dipeptide.</text>
        <dbReference type="EC" id="3.4.11.2"/>
    </reaction>
</comment>
<evidence type="ECO:0000256" key="4">
    <source>
        <dbReference type="ARBA" id="ARBA00012564"/>
    </source>
</evidence>
<evidence type="ECO:0000256" key="2">
    <source>
        <dbReference type="ARBA" id="ARBA00001947"/>
    </source>
</evidence>
<keyword evidence="6 17" id="KW-0031">Aminopeptidase</keyword>
<evidence type="ECO:0000256" key="3">
    <source>
        <dbReference type="ARBA" id="ARBA00010136"/>
    </source>
</evidence>
<dbReference type="AlphaFoldDB" id="A0A8J7GM02"/>
<feature type="domain" description="Aminopeptidase N-like N-terminal" evidence="16">
    <location>
        <begin position="69"/>
        <end position="237"/>
    </location>
</feature>
<proteinExistence type="inferred from homology"/>
<dbReference type="EC" id="3.4.11.2" evidence="4"/>
<dbReference type="GO" id="GO:0042277">
    <property type="term" value="F:peptide binding"/>
    <property type="evidence" value="ECO:0007669"/>
    <property type="project" value="TreeGrafter"/>
</dbReference>
<keyword evidence="7" id="KW-0645">Protease</keyword>
<evidence type="ECO:0000313" key="18">
    <source>
        <dbReference type="Proteomes" id="UP000622552"/>
    </source>
</evidence>
<evidence type="ECO:0000313" key="17">
    <source>
        <dbReference type="EMBL" id="MBG6140741.1"/>
    </source>
</evidence>